<dbReference type="SUPFAM" id="SSF50249">
    <property type="entry name" value="Nucleic acid-binding proteins"/>
    <property type="match status" value="1"/>
</dbReference>
<dbReference type="PROSITE" id="PS50126">
    <property type="entry name" value="S1"/>
    <property type="match status" value="1"/>
</dbReference>
<evidence type="ECO:0000256" key="2">
    <source>
        <dbReference type="SAM" id="MobiDB-lite"/>
    </source>
</evidence>
<proteinExistence type="predicted"/>
<dbReference type="SMART" id="SM00316">
    <property type="entry name" value="S1"/>
    <property type="match status" value="1"/>
</dbReference>
<dbReference type="EMBL" id="LR031879">
    <property type="protein sequence ID" value="VDD55573.1"/>
    <property type="molecule type" value="Genomic_DNA"/>
</dbReference>
<evidence type="ECO:0000313" key="4">
    <source>
        <dbReference type="EMBL" id="VDD55573.1"/>
    </source>
</evidence>
<dbReference type="PANTHER" id="PTHR10724:SF10">
    <property type="entry name" value="S1 RNA-BINDING DOMAIN-CONTAINING PROTEIN 1"/>
    <property type="match status" value="1"/>
</dbReference>
<organism evidence="4">
    <name type="scientific">Brassica oleracea</name>
    <name type="common">Wild cabbage</name>
    <dbReference type="NCBI Taxonomy" id="3712"/>
    <lineage>
        <taxon>Eukaryota</taxon>
        <taxon>Viridiplantae</taxon>
        <taxon>Streptophyta</taxon>
        <taxon>Embryophyta</taxon>
        <taxon>Tracheophyta</taxon>
        <taxon>Spermatophyta</taxon>
        <taxon>Magnoliopsida</taxon>
        <taxon>eudicotyledons</taxon>
        <taxon>Gunneridae</taxon>
        <taxon>Pentapetalae</taxon>
        <taxon>rosids</taxon>
        <taxon>malvids</taxon>
        <taxon>Brassicales</taxon>
        <taxon>Brassicaceae</taxon>
        <taxon>Brassiceae</taxon>
        <taxon>Brassica</taxon>
    </lineage>
</organism>
<reference evidence="4" key="1">
    <citation type="submission" date="2018-11" db="EMBL/GenBank/DDBJ databases">
        <authorList>
            <consortium name="Genoscope - CEA"/>
            <person name="William W."/>
        </authorList>
    </citation>
    <scope>NUCLEOTIDE SEQUENCE</scope>
</reference>
<protein>
    <recommendedName>
        <fullName evidence="3">S1 motif domain-containing protein</fullName>
    </recommendedName>
</protein>
<sequence length="209" mass="22277">MATVSSPSLSKAGLIPGTAFTVKKNDYSIKCCFWRNAGQKQTPSSAQRLVLPLSTSLKLFPTHGKQFVLHPYRSRATGTDVVATVEEQDSSPPVVDDAAPTTTTTTSQSRGTARAGRKSEMPSVKNEELVAGATFTGKVRAIQPFGAFTDGLVHVSQLSDTFVKDVASVVTIGQEVKVRLVEADIEAKRISLTMRENDDSTQSGGDGDT</sequence>
<dbReference type="AlphaFoldDB" id="A0A3P6FCH0"/>
<dbReference type="InterPro" id="IPR012340">
    <property type="entry name" value="NA-bd_OB-fold"/>
</dbReference>
<dbReference type="GO" id="GO:0003735">
    <property type="term" value="F:structural constituent of ribosome"/>
    <property type="evidence" value="ECO:0007669"/>
    <property type="project" value="TreeGrafter"/>
</dbReference>
<comment type="function">
    <text evidence="1">Associates with the EF-Tu.GDP complex and induces the exchange of GDP to GTP. It remains bound to the aminoacyl-tRNA.EF-Tu.GTP complex up to the GTP hydrolysis stage on the ribosome.</text>
</comment>
<dbReference type="GO" id="GO:0005737">
    <property type="term" value="C:cytoplasm"/>
    <property type="evidence" value="ECO:0007669"/>
    <property type="project" value="UniProtKB-ARBA"/>
</dbReference>
<dbReference type="Pfam" id="PF00575">
    <property type="entry name" value="S1"/>
    <property type="match status" value="1"/>
</dbReference>
<dbReference type="Gene3D" id="2.40.50.140">
    <property type="entry name" value="Nucleic acid-binding proteins"/>
    <property type="match status" value="1"/>
</dbReference>
<evidence type="ECO:0000259" key="3">
    <source>
        <dbReference type="PROSITE" id="PS50126"/>
    </source>
</evidence>
<dbReference type="FunFam" id="2.40.50.140:FF:000051">
    <property type="entry name" value="RNA-binding transcriptional accessory protein"/>
    <property type="match status" value="1"/>
</dbReference>
<name>A0A3P6FCH0_BRAOL</name>
<dbReference type="GO" id="GO:0003729">
    <property type="term" value="F:mRNA binding"/>
    <property type="evidence" value="ECO:0007669"/>
    <property type="project" value="TreeGrafter"/>
</dbReference>
<dbReference type="PANTHER" id="PTHR10724">
    <property type="entry name" value="30S RIBOSOMAL PROTEIN S1"/>
    <property type="match status" value="1"/>
</dbReference>
<feature type="region of interest" description="Disordered" evidence="2">
    <location>
        <begin position="85"/>
        <end position="125"/>
    </location>
</feature>
<dbReference type="InterPro" id="IPR003029">
    <property type="entry name" value="S1_domain"/>
</dbReference>
<accession>A0A3P6FCH0</accession>
<gene>
    <name evidence="4" type="ORF">BOLC8T48802H</name>
</gene>
<dbReference type="GO" id="GO:0006412">
    <property type="term" value="P:translation"/>
    <property type="evidence" value="ECO:0007669"/>
    <property type="project" value="TreeGrafter"/>
</dbReference>
<dbReference type="InterPro" id="IPR050437">
    <property type="entry name" value="Ribos_protein_bS1-like"/>
</dbReference>
<evidence type="ECO:0000256" key="1">
    <source>
        <dbReference type="ARBA" id="ARBA00025453"/>
    </source>
</evidence>
<feature type="domain" description="S1 motif" evidence="3">
    <location>
        <begin position="132"/>
        <end position="195"/>
    </location>
</feature>